<keyword evidence="5" id="KW-1185">Reference proteome</keyword>
<comment type="similarity">
    <text evidence="1">Belongs to the amidase family.</text>
</comment>
<comment type="caution">
    <text evidence="4">The sequence shown here is derived from an EMBL/GenBank/DDBJ whole genome shotgun (WGS) entry which is preliminary data.</text>
</comment>
<evidence type="ECO:0000313" key="5">
    <source>
        <dbReference type="Proteomes" id="UP001165085"/>
    </source>
</evidence>
<dbReference type="AlphaFoldDB" id="A0A9W7AKN9"/>
<dbReference type="PANTHER" id="PTHR45847">
    <property type="entry name" value="FATTY ACID AMIDE HYDROLASE"/>
    <property type="match status" value="1"/>
</dbReference>
<evidence type="ECO:0000259" key="3">
    <source>
        <dbReference type="Pfam" id="PF01425"/>
    </source>
</evidence>
<evidence type="ECO:0000256" key="1">
    <source>
        <dbReference type="ARBA" id="ARBA00009199"/>
    </source>
</evidence>
<dbReference type="SUPFAM" id="SSF75304">
    <property type="entry name" value="Amidase signature (AS) enzymes"/>
    <property type="match status" value="1"/>
</dbReference>
<keyword evidence="2" id="KW-0378">Hydrolase</keyword>
<dbReference type="GO" id="GO:0004040">
    <property type="term" value="F:amidase activity"/>
    <property type="evidence" value="ECO:0007669"/>
    <property type="project" value="TreeGrafter"/>
</dbReference>
<feature type="domain" description="Amidase" evidence="3">
    <location>
        <begin position="115"/>
        <end position="571"/>
    </location>
</feature>
<protein>
    <recommendedName>
        <fullName evidence="3">Amidase domain-containing protein</fullName>
    </recommendedName>
</protein>
<dbReference type="EMBL" id="BRXY01000137">
    <property type="protein sequence ID" value="GMH70089.1"/>
    <property type="molecule type" value="Genomic_DNA"/>
</dbReference>
<dbReference type="PROSITE" id="PS00571">
    <property type="entry name" value="AMIDASES"/>
    <property type="match status" value="1"/>
</dbReference>
<accession>A0A9W7AKN9</accession>
<reference evidence="5" key="1">
    <citation type="journal article" date="2023" name="Commun. Biol.">
        <title>Genome analysis of Parmales, the sister group of diatoms, reveals the evolutionary specialization of diatoms from phago-mixotrophs to photoautotrophs.</title>
        <authorList>
            <person name="Ban H."/>
            <person name="Sato S."/>
            <person name="Yoshikawa S."/>
            <person name="Yamada K."/>
            <person name="Nakamura Y."/>
            <person name="Ichinomiya M."/>
            <person name="Sato N."/>
            <person name="Blanc-Mathieu R."/>
            <person name="Endo H."/>
            <person name="Kuwata A."/>
            <person name="Ogata H."/>
        </authorList>
    </citation>
    <scope>NUCLEOTIDE SEQUENCE [LARGE SCALE GENOMIC DNA]</scope>
    <source>
        <strain evidence="5">NIES 3701</strain>
    </source>
</reference>
<proteinExistence type="inferred from homology"/>
<sequence length="592" mass="65201">MSKEYLFIDVDKISQEGLIVMILLPIATYLLVQHLQKTSRAEYLRGLAKAARLRRSKKDHAKVFEHYKSKGLDHEDYAYLPLEDYSALPKKDVVSALSYRLSSLLSFRKKNGVNALTEELYTEAFKKKEKAGLLKNVPITVKDCIGVQGCLSTGGLSVRADSSKISDSNSLVVQTLIDQGAIVLARGNTSQCMMLPESHNNVWGETKNPWDKTRTPGGSSGGDAVTVSTGCVPLSVGSDVGGSIRIPAAFCGIPGFKPTPGRISKLGCMAPRLGDRHGMAMAIPSTIGPMAESVEACKTFCEAVWTEDHFEGDASLPPMTFDHDEYEKKGKLNLAYFKSDGWFEPCSAALRGLEETVAKLKKAGHKVQEIEFPGDGWRTYQLYVALSASEGDMKGFTLGLEGEDLIPEYEQLKQAASLPNFLRPLVSRLLDERRGSLVNNSRSGGIACYDLQQLMADVLELRKFWSKTYKELGVDAILHVALPLPALKCGTSGDLTGAFSYTLLGNLILFPAGVVPVTTIREEEQEYPMENLPKNQRDHWAKKASACMEGSAGMPISVAVMTEMYRDEKCLRIMKEVERVVEFDETPEAWKE</sequence>
<dbReference type="OrthoDB" id="566138at2759"/>
<evidence type="ECO:0000256" key="2">
    <source>
        <dbReference type="ARBA" id="ARBA00022801"/>
    </source>
</evidence>
<dbReference type="GO" id="GO:0009062">
    <property type="term" value="P:fatty acid catabolic process"/>
    <property type="evidence" value="ECO:0007669"/>
    <property type="project" value="TreeGrafter"/>
</dbReference>
<dbReference type="Gene3D" id="3.90.1300.10">
    <property type="entry name" value="Amidase signature (AS) domain"/>
    <property type="match status" value="1"/>
</dbReference>
<dbReference type="InterPro" id="IPR023631">
    <property type="entry name" value="Amidase_dom"/>
</dbReference>
<dbReference type="InterPro" id="IPR052096">
    <property type="entry name" value="Endocannabinoid_amidase"/>
</dbReference>
<gene>
    <name evidence="4" type="ORF">TrST_g7280</name>
</gene>
<dbReference type="InterPro" id="IPR036928">
    <property type="entry name" value="AS_sf"/>
</dbReference>
<evidence type="ECO:0000313" key="4">
    <source>
        <dbReference type="EMBL" id="GMH70089.1"/>
    </source>
</evidence>
<dbReference type="PANTHER" id="PTHR45847:SF6">
    <property type="entry name" value="FATTY ACID AMIDE HYDROLASE"/>
    <property type="match status" value="1"/>
</dbReference>
<dbReference type="InterPro" id="IPR020556">
    <property type="entry name" value="Amidase_CS"/>
</dbReference>
<dbReference type="Proteomes" id="UP001165085">
    <property type="component" value="Unassembled WGS sequence"/>
</dbReference>
<organism evidence="4 5">
    <name type="scientific">Triparma strigata</name>
    <dbReference type="NCBI Taxonomy" id="1606541"/>
    <lineage>
        <taxon>Eukaryota</taxon>
        <taxon>Sar</taxon>
        <taxon>Stramenopiles</taxon>
        <taxon>Ochrophyta</taxon>
        <taxon>Bolidophyceae</taxon>
        <taxon>Parmales</taxon>
        <taxon>Triparmaceae</taxon>
        <taxon>Triparma</taxon>
    </lineage>
</organism>
<name>A0A9W7AKN9_9STRA</name>
<dbReference type="GO" id="GO:0017064">
    <property type="term" value="F:fatty acid amide hydrolase activity"/>
    <property type="evidence" value="ECO:0007669"/>
    <property type="project" value="TreeGrafter"/>
</dbReference>
<dbReference type="Pfam" id="PF01425">
    <property type="entry name" value="Amidase"/>
    <property type="match status" value="1"/>
</dbReference>